<organism evidence="2 3">
    <name type="scientific">Sphingomonas aerolata</name>
    <dbReference type="NCBI Taxonomy" id="185951"/>
    <lineage>
        <taxon>Bacteria</taxon>
        <taxon>Pseudomonadati</taxon>
        <taxon>Pseudomonadota</taxon>
        <taxon>Alphaproteobacteria</taxon>
        <taxon>Sphingomonadales</taxon>
        <taxon>Sphingomonadaceae</taxon>
        <taxon>Sphingomonas</taxon>
    </lineage>
</organism>
<dbReference type="Proteomes" id="UP000240996">
    <property type="component" value="Unassembled WGS sequence"/>
</dbReference>
<dbReference type="EMBL" id="PZZN01000002">
    <property type="protein sequence ID" value="PTM46262.1"/>
    <property type="molecule type" value="Genomic_DNA"/>
</dbReference>
<keyword evidence="3" id="KW-1185">Reference proteome</keyword>
<protein>
    <recommendedName>
        <fullName evidence="4">Flagellar basal body-associated protein FliL</fullName>
    </recommendedName>
</protein>
<feature type="transmembrane region" description="Helical" evidence="1">
    <location>
        <begin position="20"/>
        <end position="40"/>
    </location>
</feature>
<reference evidence="2 3" key="1">
    <citation type="submission" date="2018-04" db="EMBL/GenBank/DDBJ databases">
        <title>Genomic Encyclopedia of Type Strains, Phase III (KMG-III): the genomes of soil and plant-associated and newly described type strains.</title>
        <authorList>
            <person name="Whitman W."/>
        </authorList>
    </citation>
    <scope>NUCLEOTIDE SEQUENCE [LARGE SCALE GENOMIC DNA]</scope>
    <source>
        <strain evidence="2 3">NW12</strain>
    </source>
</reference>
<proteinExistence type="predicted"/>
<evidence type="ECO:0000313" key="3">
    <source>
        <dbReference type="Proteomes" id="UP000240996"/>
    </source>
</evidence>
<accession>A0A2T4YRY4</accession>
<comment type="caution">
    <text evidence="2">The sequence shown here is derived from an EMBL/GenBank/DDBJ whole genome shotgun (WGS) entry which is preliminary data.</text>
</comment>
<dbReference type="RefSeq" id="WP_031440198.1">
    <property type="nucleotide sequence ID" value="NZ_CP098762.1"/>
</dbReference>
<evidence type="ECO:0008006" key="4">
    <source>
        <dbReference type="Google" id="ProtNLM"/>
    </source>
</evidence>
<gene>
    <name evidence="2" type="ORF">C8J24_2503</name>
</gene>
<dbReference type="GeneID" id="93690303"/>
<keyword evidence="1" id="KW-1133">Transmembrane helix</keyword>
<sequence>MSDYRGGEPIRQKSGAGKTIVIVLVVIAAIVGVLFATGFWSANVKEGSLPEVSVKGGDMPNVDLDSKAVVVGTKKTEVEVPKVKTETETVDVPTVGVKDNGEK</sequence>
<keyword evidence="1" id="KW-0812">Transmembrane</keyword>
<keyword evidence="1" id="KW-0472">Membrane</keyword>
<dbReference type="AlphaFoldDB" id="A0A2T4YRY4"/>
<evidence type="ECO:0000313" key="2">
    <source>
        <dbReference type="EMBL" id="PTM46262.1"/>
    </source>
</evidence>
<name>A0A2T4YRY4_9SPHN</name>
<evidence type="ECO:0000256" key="1">
    <source>
        <dbReference type="SAM" id="Phobius"/>
    </source>
</evidence>